<evidence type="ECO:0000256" key="1">
    <source>
        <dbReference type="SAM" id="MobiDB-lite"/>
    </source>
</evidence>
<keyword evidence="2" id="KW-0812">Transmembrane</keyword>
<evidence type="ECO:0000313" key="4">
    <source>
        <dbReference type="EMBL" id="MBO0905951.1"/>
    </source>
</evidence>
<sequence length="216" mass="23622">MDEDAVGIGVSDLAMRENEMVQGRAGREGPPRGAGKDGTDRGKKPLAKRRLARFFGDHRGVVALEFAVLALPFFLLMFVLIETATVFIAELVMDRAVAKIGREVRTGQITAASLSKDDFKAKLCDEVDFLFDCTKLQVDLKTYGTFGAVPTSVPVKNGDIDSSGFSYTTPSAETITSLKAYYKWPLYVDVLRQLATTMSDHSFVIVGSAAFMTEPY</sequence>
<gene>
    <name evidence="4" type="ORF">J1C47_20075</name>
</gene>
<dbReference type="Proteomes" id="UP000664288">
    <property type="component" value="Unassembled WGS sequence"/>
</dbReference>
<dbReference type="RefSeq" id="WP_207352587.1">
    <property type="nucleotide sequence ID" value="NZ_JAFMPY010000029.1"/>
</dbReference>
<keyword evidence="5" id="KW-1185">Reference proteome</keyword>
<comment type="caution">
    <text evidence="4">The sequence shown here is derived from an EMBL/GenBank/DDBJ whole genome shotgun (WGS) entry which is preliminary data.</text>
</comment>
<evidence type="ECO:0000259" key="3">
    <source>
        <dbReference type="Pfam" id="PF07811"/>
    </source>
</evidence>
<organism evidence="4 5">
    <name type="scientific">Jiella sonneratiae</name>
    <dbReference type="NCBI Taxonomy" id="2816856"/>
    <lineage>
        <taxon>Bacteria</taxon>
        <taxon>Pseudomonadati</taxon>
        <taxon>Pseudomonadota</taxon>
        <taxon>Alphaproteobacteria</taxon>
        <taxon>Hyphomicrobiales</taxon>
        <taxon>Aurantimonadaceae</taxon>
        <taxon>Jiella</taxon>
    </lineage>
</organism>
<feature type="region of interest" description="Disordered" evidence="1">
    <location>
        <begin position="20"/>
        <end position="44"/>
    </location>
</feature>
<dbReference type="EMBL" id="JAFMPY010000029">
    <property type="protein sequence ID" value="MBO0905951.1"/>
    <property type="molecule type" value="Genomic_DNA"/>
</dbReference>
<keyword evidence="2" id="KW-1133">Transmembrane helix</keyword>
<feature type="transmembrane region" description="Helical" evidence="2">
    <location>
        <begin position="66"/>
        <end position="92"/>
    </location>
</feature>
<reference evidence="4 5" key="1">
    <citation type="submission" date="2021-03" db="EMBL/GenBank/DDBJ databases">
        <title>Whole genome sequence of Jiella sp. MQZ13P-4.</title>
        <authorList>
            <person name="Tuo L."/>
        </authorList>
    </citation>
    <scope>NUCLEOTIDE SEQUENCE [LARGE SCALE GENOMIC DNA]</scope>
    <source>
        <strain evidence="4 5">MQZ13P-4</strain>
    </source>
</reference>
<protein>
    <submittedName>
        <fullName evidence="4">Pilus assembly protein</fullName>
    </submittedName>
</protein>
<name>A0ABS3JBI6_9HYPH</name>
<feature type="compositionally biased region" description="Basic and acidic residues" evidence="1">
    <location>
        <begin position="20"/>
        <end position="43"/>
    </location>
</feature>
<dbReference type="Pfam" id="PF07811">
    <property type="entry name" value="TadE"/>
    <property type="match status" value="1"/>
</dbReference>
<proteinExistence type="predicted"/>
<feature type="domain" description="TadE-like" evidence="3">
    <location>
        <begin position="60"/>
        <end position="100"/>
    </location>
</feature>
<evidence type="ECO:0000313" key="5">
    <source>
        <dbReference type="Proteomes" id="UP000664288"/>
    </source>
</evidence>
<evidence type="ECO:0000256" key="2">
    <source>
        <dbReference type="SAM" id="Phobius"/>
    </source>
</evidence>
<accession>A0ABS3JBI6</accession>
<keyword evidence="2" id="KW-0472">Membrane</keyword>
<dbReference type="InterPro" id="IPR012495">
    <property type="entry name" value="TadE-like_dom"/>
</dbReference>